<evidence type="ECO:0000313" key="2">
    <source>
        <dbReference type="EMBL" id="GAA4189986.1"/>
    </source>
</evidence>
<dbReference type="Proteomes" id="UP001501251">
    <property type="component" value="Unassembled WGS sequence"/>
</dbReference>
<keyword evidence="1" id="KW-1133">Transmembrane helix</keyword>
<evidence type="ECO:0000256" key="1">
    <source>
        <dbReference type="SAM" id="Phobius"/>
    </source>
</evidence>
<accession>A0ABP8AU15</accession>
<dbReference type="EMBL" id="BAABAQ010000004">
    <property type="protein sequence ID" value="GAA4189986.1"/>
    <property type="molecule type" value="Genomic_DNA"/>
</dbReference>
<reference evidence="3" key="1">
    <citation type="journal article" date="2019" name="Int. J. Syst. Evol. Microbiol.">
        <title>The Global Catalogue of Microorganisms (GCM) 10K type strain sequencing project: providing services to taxonomists for standard genome sequencing and annotation.</title>
        <authorList>
            <consortium name="The Broad Institute Genomics Platform"/>
            <consortium name="The Broad Institute Genome Sequencing Center for Infectious Disease"/>
            <person name="Wu L."/>
            <person name="Ma J."/>
        </authorList>
    </citation>
    <scope>NUCLEOTIDE SEQUENCE [LARGE SCALE GENOMIC DNA]</scope>
    <source>
        <strain evidence="3">JCM 17388</strain>
    </source>
</reference>
<evidence type="ECO:0008006" key="4">
    <source>
        <dbReference type="Google" id="ProtNLM"/>
    </source>
</evidence>
<keyword evidence="3" id="KW-1185">Reference proteome</keyword>
<keyword evidence="1" id="KW-0812">Transmembrane</keyword>
<feature type="transmembrane region" description="Helical" evidence="1">
    <location>
        <begin position="16"/>
        <end position="39"/>
    </location>
</feature>
<comment type="caution">
    <text evidence="2">The sequence shown here is derived from an EMBL/GenBank/DDBJ whole genome shotgun (WGS) entry which is preliminary data.</text>
</comment>
<name>A0ABP8AU15_9ACTN</name>
<protein>
    <recommendedName>
        <fullName evidence="4">Secreted protein</fullName>
    </recommendedName>
</protein>
<proteinExistence type="predicted"/>
<sequence length="185" mass="19835">MPGNPWQSVRMDATDWSAVIAGIALVAGTIVSAASWMAARRSAAAAESMTAIERERRHRDDRPVISITCIPVMGGGSELELLLTGPQGVEAAKVERLEIQDGEPWANPVAPGATREELAVHVRGPYEFKSGLKGQTSGGRTVEPFTLTVGYPHKLLLRETSPPLNSGSRKMCGSRTSILCPCGWR</sequence>
<keyword evidence="1" id="KW-0472">Membrane</keyword>
<evidence type="ECO:0000313" key="3">
    <source>
        <dbReference type="Proteomes" id="UP001501251"/>
    </source>
</evidence>
<organism evidence="2 3">
    <name type="scientific">Streptosporangium oxazolinicum</name>
    <dbReference type="NCBI Taxonomy" id="909287"/>
    <lineage>
        <taxon>Bacteria</taxon>
        <taxon>Bacillati</taxon>
        <taxon>Actinomycetota</taxon>
        <taxon>Actinomycetes</taxon>
        <taxon>Streptosporangiales</taxon>
        <taxon>Streptosporangiaceae</taxon>
        <taxon>Streptosporangium</taxon>
    </lineage>
</organism>
<gene>
    <name evidence="2" type="ORF">GCM10022252_27540</name>
</gene>